<organism evidence="1 2">
    <name type="scientific">Actinomadura meyerae</name>
    <dbReference type="NCBI Taxonomy" id="240840"/>
    <lineage>
        <taxon>Bacteria</taxon>
        <taxon>Bacillati</taxon>
        <taxon>Actinomycetota</taxon>
        <taxon>Actinomycetes</taxon>
        <taxon>Streptosporangiales</taxon>
        <taxon>Thermomonosporaceae</taxon>
        <taxon>Actinomadura</taxon>
    </lineage>
</organism>
<reference evidence="1 2" key="1">
    <citation type="submission" date="2017-06" db="EMBL/GenBank/DDBJ databases">
        <authorList>
            <person name="Kim H.J."/>
            <person name="Triplett B.A."/>
        </authorList>
    </citation>
    <scope>NUCLEOTIDE SEQUENCE [LARGE SCALE GENOMIC DNA]</scope>
    <source>
        <strain evidence="1 2">DSM 44715</strain>
    </source>
</reference>
<name>A0A239P7T3_9ACTN</name>
<evidence type="ECO:0000313" key="1">
    <source>
        <dbReference type="EMBL" id="SNT63110.1"/>
    </source>
</evidence>
<proteinExistence type="predicted"/>
<accession>A0A239P7T3</accession>
<protein>
    <submittedName>
        <fullName evidence="1">Uncharacterized protein</fullName>
    </submittedName>
</protein>
<gene>
    <name evidence="1" type="ORF">SAMN05443665_10912</name>
</gene>
<dbReference type="Proteomes" id="UP000198318">
    <property type="component" value="Unassembled WGS sequence"/>
</dbReference>
<feature type="non-terminal residue" evidence="1">
    <location>
        <position position="1"/>
    </location>
</feature>
<dbReference type="EMBL" id="FZOR01000091">
    <property type="protein sequence ID" value="SNT63110.1"/>
    <property type="molecule type" value="Genomic_DNA"/>
</dbReference>
<sequence>DGTEYWTDALDDIWAYQGALTTEQVQMLAGGAELPTEDGP</sequence>
<evidence type="ECO:0000313" key="2">
    <source>
        <dbReference type="Proteomes" id="UP000198318"/>
    </source>
</evidence>
<dbReference type="AlphaFoldDB" id="A0A239P7T3"/>
<keyword evidence="2" id="KW-1185">Reference proteome</keyword>